<keyword evidence="5 10" id="KW-0328">Glycosyltransferase</keyword>
<evidence type="ECO:0000256" key="3">
    <source>
        <dbReference type="ARBA" id="ARBA00012560"/>
    </source>
</evidence>
<dbReference type="Gene3D" id="3.20.20.80">
    <property type="entry name" value="Glycosidases"/>
    <property type="match status" value="1"/>
</dbReference>
<dbReference type="NCBIfam" id="NF011080">
    <property type="entry name" value="PRK14508.1-3"/>
    <property type="match status" value="1"/>
</dbReference>
<evidence type="ECO:0000256" key="4">
    <source>
        <dbReference type="ARBA" id="ARBA00020295"/>
    </source>
</evidence>
<evidence type="ECO:0000256" key="7">
    <source>
        <dbReference type="ARBA" id="ARBA00023277"/>
    </source>
</evidence>
<dbReference type="InterPro" id="IPR003385">
    <property type="entry name" value="Glyco_hydro_77"/>
</dbReference>
<organism evidence="11 12">
    <name type="scientific">Oleidesulfovibrio alaskensis (strain ATCC BAA-1058 / DSM 17464 / G20)</name>
    <name type="common">Desulfovibrio alaskensis</name>
    <dbReference type="NCBI Taxonomy" id="207559"/>
    <lineage>
        <taxon>Bacteria</taxon>
        <taxon>Pseudomonadati</taxon>
        <taxon>Thermodesulfobacteriota</taxon>
        <taxon>Desulfovibrionia</taxon>
        <taxon>Desulfovibrionales</taxon>
        <taxon>Desulfovibrionaceae</taxon>
        <taxon>Oleidesulfovibrio</taxon>
    </lineage>
</organism>
<keyword evidence="12" id="KW-1185">Reference proteome</keyword>
<evidence type="ECO:0000256" key="10">
    <source>
        <dbReference type="RuleBase" id="RU361207"/>
    </source>
</evidence>
<dbReference type="RefSeq" id="WP_011366631.1">
    <property type="nucleotide sequence ID" value="NC_007519.1"/>
</dbReference>
<gene>
    <name evidence="11" type="ordered locus">Dde_0510</name>
</gene>
<evidence type="ECO:0000256" key="2">
    <source>
        <dbReference type="ARBA" id="ARBA00005684"/>
    </source>
</evidence>
<dbReference type="NCBIfam" id="TIGR00217">
    <property type="entry name" value="malQ"/>
    <property type="match status" value="1"/>
</dbReference>
<dbReference type="eggNOG" id="COG1640">
    <property type="taxonomic scope" value="Bacteria"/>
</dbReference>
<dbReference type="SUPFAM" id="SSF51445">
    <property type="entry name" value="(Trans)glycosidases"/>
    <property type="match status" value="1"/>
</dbReference>
<dbReference type="CAZy" id="GH77">
    <property type="family name" value="Glycoside Hydrolase Family 77"/>
</dbReference>
<dbReference type="GO" id="GO:0004134">
    <property type="term" value="F:4-alpha-glucanotransferase activity"/>
    <property type="evidence" value="ECO:0007669"/>
    <property type="project" value="UniProtKB-EC"/>
</dbReference>
<evidence type="ECO:0000313" key="11">
    <source>
        <dbReference type="EMBL" id="ABB37311.1"/>
    </source>
</evidence>
<keyword evidence="7 10" id="KW-0119">Carbohydrate metabolism</keyword>
<keyword evidence="6 10" id="KW-0808">Transferase</keyword>
<dbReference type="PANTHER" id="PTHR32438">
    <property type="entry name" value="4-ALPHA-GLUCANOTRANSFERASE DPE1, CHLOROPLASTIC/AMYLOPLASTIC"/>
    <property type="match status" value="1"/>
</dbReference>
<comment type="catalytic activity">
    <reaction evidence="1 10">
        <text>Transfers a segment of a (1-&gt;4)-alpha-D-glucan to a new position in an acceptor, which may be glucose or a (1-&gt;4)-alpha-D-glucan.</text>
        <dbReference type="EC" id="2.4.1.25"/>
    </reaction>
</comment>
<name>Q315T5_OLEA2</name>
<proteinExistence type="inferred from homology"/>
<evidence type="ECO:0000256" key="6">
    <source>
        <dbReference type="ARBA" id="ARBA00022679"/>
    </source>
</evidence>
<comment type="similarity">
    <text evidence="2 10">Belongs to the disproportionating enzyme family.</text>
</comment>
<dbReference type="GO" id="GO:0005975">
    <property type="term" value="P:carbohydrate metabolic process"/>
    <property type="evidence" value="ECO:0007669"/>
    <property type="project" value="InterPro"/>
</dbReference>
<dbReference type="AlphaFoldDB" id="Q315T5"/>
<reference evidence="11 12" key="1">
    <citation type="journal article" date="2011" name="J. Bacteriol.">
        <title>Complete genome sequence and updated annotation of Desulfovibrio alaskensis G20.</title>
        <authorList>
            <person name="Hauser L.J."/>
            <person name="Land M.L."/>
            <person name="Brown S.D."/>
            <person name="Larimer F."/>
            <person name="Keller K.L."/>
            <person name="Rapp-Giles B.J."/>
            <person name="Price M.N."/>
            <person name="Lin M."/>
            <person name="Bruce D.C."/>
            <person name="Detter J.C."/>
            <person name="Tapia R."/>
            <person name="Han C.S."/>
            <person name="Goodwin L.A."/>
            <person name="Cheng J.F."/>
            <person name="Pitluck S."/>
            <person name="Copeland A."/>
            <person name="Lucas S."/>
            <person name="Nolan M."/>
            <person name="Lapidus A.L."/>
            <person name="Palumbo A.V."/>
            <person name="Wall J.D."/>
        </authorList>
    </citation>
    <scope>NUCLEOTIDE SEQUENCE [LARGE SCALE GENOMIC DNA]</scope>
    <source>
        <strain evidence="12">ATCC BAA 1058 / DSM 17464 / G20</strain>
    </source>
</reference>
<evidence type="ECO:0000256" key="8">
    <source>
        <dbReference type="ARBA" id="ARBA00031423"/>
    </source>
</evidence>
<accession>Q315T5</accession>
<dbReference type="EMBL" id="CP000112">
    <property type="protein sequence ID" value="ABB37311.1"/>
    <property type="molecule type" value="Genomic_DNA"/>
</dbReference>
<dbReference type="Proteomes" id="UP000002710">
    <property type="component" value="Chromosome"/>
</dbReference>
<dbReference type="InterPro" id="IPR017853">
    <property type="entry name" value="GH"/>
</dbReference>
<sequence length="504" mass="57642">MNVRSSGVLLHITSLPSGYGIGDLGPAAYRFARLLRNTGQLYWQFLPLGPTSPAIGNSPYSSPSAFAGNPLFISPELLVQQGVVAWPDIQVADHAPLYDDPARVEYDRVERHRERVLRAAFERNSHTLPSDGFYAEFCRQNNAWLDDYARFVTIKRAHGGAEWRHWPAALRNRDDEALAAWDEDNAREMEYERFVQYLFFRQWDALHAYCRELGVVLVGDVPIYVTYDSADVWANPEYFQLDASMDPVYVAGVPPDYFSETGQRWGNPVYNWQAMRQDGFRWWIDRMRHNFRLADVVRLDHFRGFAGYWQIPAAEKTAVNGRWVDAPGMELFSAFGRAFTSLPIIAEDLGVITADVRELKNTWNLPGMKILQFGFSGDLTRNPDAPFNHERRCVVYTGTHDNAPVRAWFTQEAGDEERFRLGEFVGHSVREEDAHHAFMRLAMAGVADTVVFPLQDVLGLGAESRMNTPSVAEGNWAWRMNADQLEAYHYERFAAMTRFFGRQS</sequence>
<dbReference type="HOGENOM" id="CLU_014132_1_0_7"/>
<dbReference type="KEGG" id="dde:Dde_0510"/>
<evidence type="ECO:0000313" key="12">
    <source>
        <dbReference type="Proteomes" id="UP000002710"/>
    </source>
</evidence>
<dbReference type="Pfam" id="PF02446">
    <property type="entry name" value="Glyco_hydro_77"/>
    <property type="match status" value="1"/>
</dbReference>
<dbReference type="STRING" id="207559.Dde_0510"/>
<evidence type="ECO:0000256" key="1">
    <source>
        <dbReference type="ARBA" id="ARBA00000439"/>
    </source>
</evidence>
<dbReference type="PANTHER" id="PTHR32438:SF5">
    <property type="entry name" value="4-ALPHA-GLUCANOTRANSFERASE DPE1, CHLOROPLASTIC_AMYLOPLASTIC"/>
    <property type="match status" value="1"/>
</dbReference>
<dbReference type="EC" id="2.4.1.25" evidence="3 10"/>
<evidence type="ECO:0000256" key="9">
    <source>
        <dbReference type="ARBA" id="ARBA00031501"/>
    </source>
</evidence>
<protein>
    <recommendedName>
        <fullName evidence="4 10">4-alpha-glucanotransferase</fullName>
        <ecNumber evidence="3 10">2.4.1.25</ecNumber>
    </recommendedName>
    <alternativeName>
        <fullName evidence="8 10">Amylomaltase</fullName>
    </alternativeName>
    <alternativeName>
        <fullName evidence="9 10">Disproportionating enzyme</fullName>
    </alternativeName>
</protein>
<evidence type="ECO:0000256" key="5">
    <source>
        <dbReference type="ARBA" id="ARBA00022676"/>
    </source>
</evidence>